<name>A0A450ULR7_9GAMM</name>
<organism evidence="3">
    <name type="scientific">Candidatus Kentrum eta</name>
    <dbReference type="NCBI Taxonomy" id="2126337"/>
    <lineage>
        <taxon>Bacteria</taxon>
        <taxon>Pseudomonadati</taxon>
        <taxon>Pseudomonadota</taxon>
        <taxon>Gammaproteobacteria</taxon>
        <taxon>Candidatus Kentrum</taxon>
    </lineage>
</organism>
<feature type="region of interest" description="Disordered" evidence="1">
    <location>
        <begin position="1"/>
        <end position="27"/>
    </location>
</feature>
<sequence length="73" mass="8327">MRHLHDTGLMSLRAQSPDNTDNHANSISDHARRARLSAFKQATEYILYIAKDRKTAFCIWLMGADQRAAGVRR</sequence>
<feature type="compositionally biased region" description="Polar residues" evidence="1">
    <location>
        <begin position="13"/>
        <end position="27"/>
    </location>
</feature>
<gene>
    <name evidence="2" type="ORF">BECKH772A_GA0070896_1004512</name>
    <name evidence="3" type="ORF">BECKH772B_GA0070898_1004513</name>
    <name evidence="4" type="ORF">BECKH772C_GA0070978_1004213</name>
</gene>
<dbReference type="EMBL" id="CAADFG010000045">
    <property type="protein sequence ID" value="VFJ92584.1"/>
    <property type="molecule type" value="Genomic_DNA"/>
</dbReference>
<evidence type="ECO:0000256" key="1">
    <source>
        <dbReference type="SAM" id="MobiDB-lite"/>
    </source>
</evidence>
<evidence type="ECO:0000313" key="3">
    <source>
        <dbReference type="EMBL" id="VFJ93482.1"/>
    </source>
</evidence>
<accession>A0A450ULR7</accession>
<reference evidence="3" key="1">
    <citation type="submission" date="2019-02" db="EMBL/GenBank/DDBJ databases">
        <authorList>
            <person name="Gruber-Vodicka R. H."/>
            <person name="Seah K. B. B."/>
        </authorList>
    </citation>
    <scope>NUCLEOTIDE SEQUENCE</scope>
    <source>
        <strain evidence="4">BECK_SA2B12</strain>
        <strain evidence="2">BECK_SA2B15</strain>
        <strain evidence="3">BECK_SA2B20</strain>
    </source>
</reference>
<dbReference type="EMBL" id="CAADFI010000045">
    <property type="protein sequence ID" value="VFJ93482.1"/>
    <property type="molecule type" value="Genomic_DNA"/>
</dbReference>
<dbReference type="EMBL" id="CAADFJ010000042">
    <property type="protein sequence ID" value="VFK00267.1"/>
    <property type="molecule type" value="Genomic_DNA"/>
</dbReference>
<dbReference type="AlphaFoldDB" id="A0A450ULR7"/>
<evidence type="ECO:0000313" key="2">
    <source>
        <dbReference type="EMBL" id="VFJ92584.1"/>
    </source>
</evidence>
<protein>
    <submittedName>
        <fullName evidence="3">Uncharacterized protein</fullName>
    </submittedName>
</protein>
<proteinExistence type="predicted"/>
<evidence type="ECO:0000313" key="4">
    <source>
        <dbReference type="EMBL" id="VFK00267.1"/>
    </source>
</evidence>